<protein>
    <submittedName>
        <fullName evidence="1">Uncharacterized protein</fullName>
    </submittedName>
</protein>
<proteinExistence type="predicted"/>
<organism evidence="1">
    <name type="scientific">hydrothermal vent metagenome</name>
    <dbReference type="NCBI Taxonomy" id="652676"/>
    <lineage>
        <taxon>unclassified sequences</taxon>
        <taxon>metagenomes</taxon>
        <taxon>ecological metagenomes</taxon>
    </lineage>
</organism>
<gene>
    <name evidence="1" type="ORF">MNBD_GAMMA04-1862</name>
</gene>
<accession>A0A3B0WNM9</accession>
<reference evidence="1" key="1">
    <citation type="submission" date="2018-06" db="EMBL/GenBank/DDBJ databases">
        <authorList>
            <person name="Zhirakovskaya E."/>
        </authorList>
    </citation>
    <scope>NUCLEOTIDE SEQUENCE</scope>
</reference>
<name>A0A3B0WNM9_9ZZZZ</name>
<dbReference type="AlphaFoldDB" id="A0A3B0WNM9"/>
<sequence>MIKLTSFRSNYLLFFVLVIALLMMQWTTSHVHFSIHHDDHHQHIVKTHAHHSGFALFSVQPPSQHTDAIDFSHQIHKTNTIELNAEHSLPKNKKHTPHFDSLTVPSHIPHSPYLQQTNSPIGAHTLAKQNYLGHSTVNPRAPPRTSFFA</sequence>
<evidence type="ECO:0000313" key="1">
    <source>
        <dbReference type="EMBL" id="VAW45926.1"/>
    </source>
</evidence>
<dbReference type="EMBL" id="UOFB01000108">
    <property type="protein sequence ID" value="VAW45926.1"/>
    <property type="molecule type" value="Genomic_DNA"/>
</dbReference>